<dbReference type="SUPFAM" id="SSF51556">
    <property type="entry name" value="Metallo-dependent hydrolases"/>
    <property type="match status" value="1"/>
</dbReference>
<dbReference type="OrthoDB" id="413993at2759"/>
<dbReference type="EMBL" id="NPIC01000005">
    <property type="protein sequence ID" value="RDL35747.1"/>
    <property type="molecule type" value="Genomic_DNA"/>
</dbReference>
<dbReference type="PANTHER" id="PTHR47345:SF1">
    <property type="entry name" value="CUT9-INTERACTING PROTEIN SCN1"/>
    <property type="match status" value="1"/>
</dbReference>
<dbReference type="STRING" id="2656787.A0A370TJQ2"/>
<proteinExistence type="predicted"/>
<dbReference type="Pfam" id="PF01026">
    <property type="entry name" value="TatD_DNase"/>
    <property type="match status" value="1"/>
</dbReference>
<organism evidence="2 3">
    <name type="scientific">Venustampulla echinocandica</name>
    <dbReference type="NCBI Taxonomy" id="2656787"/>
    <lineage>
        <taxon>Eukaryota</taxon>
        <taxon>Fungi</taxon>
        <taxon>Dikarya</taxon>
        <taxon>Ascomycota</taxon>
        <taxon>Pezizomycotina</taxon>
        <taxon>Leotiomycetes</taxon>
        <taxon>Helotiales</taxon>
        <taxon>Pleuroascaceae</taxon>
        <taxon>Venustampulla</taxon>
    </lineage>
</organism>
<dbReference type="RefSeq" id="XP_031868403.1">
    <property type="nucleotide sequence ID" value="XM_032014982.1"/>
</dbReference>
<comment type="caution">
    <text evidence="2">The sequence shown here is derived from an EMBL/GenBank/DDBJ whole genome shotgun (WGS) entry which is preliminary data.</text>
</comment>
<name>A0A370TJQ2_9HELO</name>
<dbReference type="Gene3D" id="3.20.20.140">
    <property type="entry name" value="Metal-dependent hydrolases"/>
    <property type="match status" value="1"/>
</dbReference>
<reference evidence="2 3" key="1">
    <citation type="journal article" date="2018" name="IMA Fungus">
        <title>IMA Genome-F 9: Draft genome sequence of Annulohypoxylon stygium, Aspergillus mulundensis, Berkeleyomyces basicola (syn. Thielaviopsis basicola), Ceratocystis smalleyi, two Cercospora beticola strains, Coleophoma cylindrospora, Fusarium fracticaudum, Phialophora cf. hyalina, and Morchella septimelata.</title>
        <authorList>
            <person name="Wingfield B.D."/>
            <person name="Bills G.F."/>
            <person name="Dong Y."/>
            <person name="Huang W."/>
            <person name="Nel W.J."/>
            <person name="Swalarsk-Parry B.S."/>
            <person name="Vaghefi N."/>
            <person name="Wilken P.M."/>
            <person name="An Z."/>
            <person name="de Beer Z.W."/>
            <person name="De Vos L."/>
            <person name="Chen L."/>
            <person name="Duong T.A."/>
            <person name="Gao Y."/>
            <person name="Hammerbacher A."/>
            <person name="Kikkert J.R."/>
            <person name="Li Y."/>
            <person name="Li H."/>
            <person name="Li K."/>
            <person name="Li Q."/>
            <person name="Liu X."/>
            <person name="Ma X."/>
            <person name="Naidoo K."/>
            <person name="Pethybridge S.J."/>
            <person name="Sun J."/>
            <person name="Steenkamp E.T."/>
            <person name="van der Nest M.A."/>
            <person name="van Wyk S."/>
            <person name="Wingfield M.J."/>
            <person name="Xiong C."/>
            <person name="Yue Q."/>
            <person name="Zhang X."/>
        </authorList>
    </citation>
    <scope>NUCLEOTIDE SEQUENCE [LARGE SCALE GENOMIC DNA]</scope>
    <source>
        <strain evidence="2 3">BP 5553</strain>
    </source>
</reference>
<dbReference type="InterPro" id="IPR053044">
    <property type="entry name" value="Metallo-hydrolase/TatD-type"/>
</dbReference>
<dbReference type="GO" id="GO:0016788">
    <property type="term" value="F:hydrolase activity, acting on ester bonds"/>
    <property type="evidence" value="ECO:0007669"/>
    <property type="project" value="InterPro"/>
</dbReference>
<protein>
    <submittedName>
        <fullName evidence="2">Metallo-dependent hydrolase</fullName>
    </submittedName>
</protein>
<dbReference type="GeneID" id="43599208"/>
<evidence type="ECO:0000313" key="2">
    <source>
        <dbReference type="EMBL" id="RDL35747.1"/>
    </source>
</evidence>
<keyword evidence="2" id="KW-0378">Hydrolase</keyword>
<evidence type="ECO:0000256" key="1">
    <source>
        <dbReference type="SAM" id="MobiDB-lite"/>
    </source>
</evidence>
<gene>
    <name evidence="2" type="ORF">BP5553_06359</name>
</gene>
<dbReference type="InterPro" id="IPR032466">
    <property type="entry name" value="Metal_Hydrolase"/>
</dbReference>
<accession>A0A370TJQ2</accession>
<keyword evidence="3" id="KW-1185">Reference proteome</keyword>
<dbReference type="InterPro" id="IPR001130">
    <property type="entry name" value="TatD-like"/>
</dbReference>
<feature type="region of interest" description="Disordered" evidence="1">
    <location>
        <begin position="178"/>
        <end position="197"/>
    </location>
</feature>
<dbReference type="PANTHER" id="PTHR47345">
    <property type="entry name" value="CUT9-INTERACTING PROTEIN SCN1"/>
    <property type="match status" value="1"/>
</dbReference>
<feature type="compositionally biased region" description="Basic and acidic residues" evidence="1">
    <location>
        <begin position="184"/>
        <end position="197"/>
    </location>
</feature>
<dbReference type="AlphaFoldDB" id="A0A370TJQ2"/>
<dbReference type="Proteomes" id="UP000254866">
    <property type="component" value="Unassembled WGS sequence"/>
</dbReference>
<feature type="region of interest" description="Disordered" evidence="1">
    <location>
        <begin position="259"/>
        <end position="289"/>
    </location>
</feature>
<evidence type="ECO:0000313" key="3">
    <source>
        <dbReference type="Proteomes" id="UP000254866"/>
    </source>
</evidence>
<sequence length="396" mass="44686">MASESESFSGGQQLHPFPWKLGVYDAHCHPTDTMSLVPSIPDMKARVLTVMATRGEDQELVAQVADAYGLKAASAGYMTELSKTECLVPAFGWHPWFSHQMYDDTEVSQSDADSEEFKIRHYQSVLTPKPDDIVFLRFLPQPRSLRLFLQNTKEYLERYPLALVGEIGLDKSFRLPTDLSSEGEVPRDESLTPGGREGRHLTRYKVHMDHQKKVLKAQLKLAGEMKRAVSLHGVQAHGVMFATLQETWKGYEKTVLSKKERRKVSGIQHPEDEDPETSVSTDDSPKPFPPRICLHSYSGPPDPIKQYLHPSIPAEIFFSFSDAINMSTPACSTAVEVIKAVPDDRILVESDLHMAGKEMDRRLELIARKICEIKGWDVDDGVKQLGKNWERFVFSS</sequence>